<organism evidence="1">
    <name type="scientific">Cladocopium goreaui</name>
    <dbReference type="NCBI Taxonomy" id="2562237"/>
    <lineage>
        <taxon>Eukaryota</taxon>
        <taxon>Sar</taxon>
        <taxon>Alveolata</taxon>
        <taxon>Dinophyceae</taxon>
        <taxon>Suessiales</taxon>
        <taxon>Symbiodiniaceae</taxon>
        <taxon>Cladocopium</taxon>
    </lineage>
</organism>
<dbReference type="AlphaFoldDB" id="A0A9P1GCL0"/>
<dbReference type="EMBL" id="CAMXCT020004175">
    <property type="protein sequence ID" value="CAL1161368.1"/>
    <property type="molecule type" value="Genomic_DNA"/>
</dbReference>
<proteinExistence type="predicted"/>
<protein>
    <submittedName>
        <fullName evidence="1">Uncharacterized protein</fullName>
    </submittedName>
</protein>
<evidence type="ECO:0000313" key="2">
    <source>
        <dbReference type="EMBL" id="CAL1161368.1"/>
    </source>
</evidence>
<evidence type="ECO:0000313" key="1">
    <source>
        <dbReference type="EMBL" id="CAI4007993.1"/>
    </source>
</evidence>
<accession>A0A9P1GCL0</accession>
<sequence>MGLYGAKSCKATQLFGSSPMIMDFETHMPKPKRDELQLSSKGMVKKTISKSDPNKVWVSGDVGLRESQAYPKKFAQTCLNFFKKQDASVAGLLPKVFDRMQQMHPEPFVP</sequence>
<keyword evidence="3" id="KW-1185">Reference proteome</keyword>
<gene>
    <name evidence="1" type="ORF">C1SCF055_LOCUS33486</name>
</gene>
<dbReference type="Proteomes" id="UP001152797">
    <property type="component" value="Unassembled WGS sequence"/>
</dbReference>
<reference evidence="2" key="2">
    <citation type="submission" date="2024-04" db="EMBL/GenBank/DDBJ databases">
        <authorList>
            <person name="Chen Y."/>
            <person name="Shah S."/>
            <person name="Dougan E. K."/>
            <person name="Thang M."/>
            <person name="Chan C."/>
        </authorList>
    </citation>
    <scope>NUCLEOTIDE SEQUENCE [LARGE SCALE GENOMIC DNA]</scope>
</reference>
<name>A0A9P1GCL0_9DINO</name>
<evidence type="ECO:0000313" key="3">
    <source>
        <dbReference type="Proteomes" id="UP001152797"/>
    </source>
</evidence>
<reference evidence="1" key="1">
    <citation type="submission" date="2022-10" db="EMBL/GenBank/DDBJ databases">
        <authorList>
            <person name="Chen Y."/>
            <person name="Dougan E. K."/>
            <person name="Chan C."/>
            <person name="Rhodes N."/>
            <person name="Thang M."/>
        </authorList>
    </citation>
    <scope>NUCLEOTIDE SEQUENCE</scope>
</reference>
<dbReference type="EMBL" id="CAMXCT010004175">
    <property type="protein sequence ID" value="CAI4007993.1"/>
    <property type="molecule type" value="Genomic_DNA"/>
</dbReference>
<dbReference type="EMBL" id="CAMXCT030004175">
    <property type="protein sequence ID" value="CAL4795305.1"/>
    <property type="molecule type" value="Genomic_DNA"/>
</dbReference>
<comment type="caution">
    <text evidence="1">The sequence shown here is derived from an EMBL/GenBank/DDBJ whole genome shotgun (WGS) entry which is preliminary data.</text>
</comment>